<proteinExistence type="predicted"/>
<dbReference type="AlphaFoldDB" id="A0A9P5SJ37"/>
<dbReference type="InterPro" id="IPR018499">
    <property type="entry name" value="Tetraspanin/Peripherin"/>
</dbReference>
<evidence type="ECO:0000313" key="8">
    <source>
        <dbReference type="Proteomes" id="UP000696485"/>
    </source>
</evidence>
<keyword evidence="3 6" id="KW-1133">Transmembrane helix</keyword>
<feature type="compositionally biased region" description="Basic and acidic residues" evidence="5">
    <location>
        <begin position="298"/>
        <end position="313"/>
    </location>
</feature>
<gene>
    <name evidence="7" type="ORF">BG006_009116</name>
</gene>
<evidence type="ECO:0000256" key="4">
    <source>
        <dbReference type="ARBA" id="ARBA00023136"/>
    </source>
</evidence>
<keyword evidence="2 6" id="KW-0812">Transmembrane</keyword>
<evidence type="ECO:0000256" key="5">
    <source>
        <dbReference type="SAM" id="MobiDB-lite"/>
    </source>
</evidence>
<accession>A0A9P5SJ37</accession>
<sequence>MTLSQNEKDPKQSLTPLLLEYTSETQERWRQEELYNPPLRTFQWCLAPLVFLGSMIPASALLIHVLQIHNRQAEMAHHGVTLIPTVSVGVDIMGIAIVFISIVGLFGVVRGCKRLMNVYFAFVLCFIGYQVVYTIVGFNSGAKWTIEALEKSWDKAYNSDQDLIHEMQSEFGCQGFRAQDDRAGAIASDGMYPACADILQARFGKKLEKIGYLILCIRMIQLTGVFLLAILFKHLASMDVSDGEEEKGDEEYSYFISENQLEKEGSKVPLLADKDDDEDLPPYGDSSDSEDDEDDQDHADKESGFQSRYRYDDLPDYAEDEPPVQVYA</sequence>
<feature type="transmembrane region" description="Helical" evidence="6">
    <location>
        <begin position="116"/>
        <end position="136"/>
    </location>
</feature>
<keyword evidence="8" id="KW-1185">Reference proteome</keyword>
<comment type="caution">
    <text evidence="7">The sequence shown here is derived from an EMBL/GenBank/DDBJ whole genome shotgun (WGS) entry which is preliminary data.</text>
</comment>
<feature type="compositionally biased region" description="Acidic residues" evidence="5">
    <location>
        <begin position="287"/>
        <end position="297"/>
    </location>
</feature>
<feature type="region of interest" description="Disordered" evidence="5">
    <location>
        <begin position="264"/>
        <end position="328"/>
    </location>
</feature>
<dbReference type="EMBL" id="JAAAUY010000649">
    <property type="protein sequence ID" value="KAF9327584.1"/>
    <property type="molecule type" value="Genomic_DNA"/>
</dbReference>
<feature type="transmembrane region" description="Helical" evidence="6">
    <location>
        <begin position="210"/>
        <end position="232"/>
    </location>
</feature>
<feature type="transmembrane region" description="Helical" evidence="6">
    <location>
        <begin position="86"/>
        <end position="109"/>
    </location>
</feature>
<keyword evidence="4 6" id="KW-0472">Membrane</keyword>
<comment type="subcellular location">
    <subcellularLocation>
        <location evidence="1">Membrane</location>
        <topology evidence="1">Multi-pass membrane protein</topology>
    </subcellularLocation>
</comment>
<name>A0A9P5SJ37_9FUNG</name>
<dbReference type="GO" id="GO:0016020">
    <property type="term" value="C:membrane"/>
    <property type="evidence" value="ECO:0007669"/>
    <property type="project" value="UniProtKB-SubCell"/>
</dbReference>
<evidence type="ECO:0008006" key="9">
    <source>
        <dbReference type="Google" id="ProtNLM"/>
    </source>
</evidence>
<evidence type="ECO:0000256" key="3">
    <source>
        <dbReference type="ARBA" id="ARBA00022989"/>
    </source>
</evidence>
<evidence type="ECO:0000256" key="6">
    <source>
        <dbReference type="SAM" id="Phobius"/>
    </source>
</evidence>
<dbReference type="Pfam" id="PF00335">
    <property type="entry name" value="Tetraspanin"/>
    <property type="match status" value="1"/>
</dbReference>
<dbReference type="Proteomes" id="UP000696485">
    <property type="component" value="Unassembled WGS sequence"/>
</dbReference>
<feature type="transmembrane region" description="Helical" evidence="6">
    <location>
        <begin position="44"/>
        <end position="66"/>
    </location>
</feature>
<protein>
    <recommendedName>
        <fullName evidence="9">Tetraspanin</fullName>
    </recommendedName>
</protein>
<evidence type="ECO:0000256" key="1">
    <source>
        <dbReference type="ARBA" id="ARBA00004141"/>
    </source>
</evidence>
<reference evidence="7" key="1">
    <citation type="journal article" date="2020" name="Fungal Divers.">
        <title>Resolving the Mortierellaceae phylogeny through synthesis of multi-gene phylogenetics and phylogenomics.</title>
        <authorList>
            <person name="Vandepol N."/>
            <person name="Liber J."/>
            <person name="Desiro A."/>
            <person name="Na H."/>
            <person name="Kennedy M."/>
            <person name="Barry K."/>
            <person name="Grigoriev I.V."/>
            <person name="Miller A.N."/>
            <person name="O'Donnell K."/>
            <person name="Stajich J.E."/>
            <person name="Bonito G."/>
        </authorList>
    </citation>
    <scope>NUCLEOTIDE SEQUENCE</scope>
    <source>
        <strain evidence="7">NVP1</strain>
    </source>
</reference>
<organism evidence="7 8">
    <name type="scientific">Podila minutissima</name>
    <dbReference type="NCBI Taxonomy" id="64525"/>
    <lineage>
        <taxon>Eukaryota</taxon>
        <taxon>Fungi</taxon>
        <taxon>Fungi incertae sedis</taxon>
        <taxon>Mucoromycota</taxon>
        <taxon>Mortierellomycotina</taxon>
        <taxon>Mortierellomycetes</taxon>
        <taxon>Mortierellales</taxon>
        <taxon>Mortierellaceae</taxon>
        <taxon>Podila</taxon>
    </lineage>
</organism>
<evidence type="ECO:0000256" key="2">
    <source>
        <dbReference type="ARBA" id="ARBA00022692"/>
    </source>
</evidence>
<evidence type="ECO:0000313" key="7">
    <source>
        <dbReference type="EMBL" id="KAF9327584.1"/>
    </source>
</evidence>